<feature type="transmembrane region" description="Helical" evidence="5">
    <location>
        <begin position="330"/>
        <end position="353"/>
    </location>
</feature>
<name>A0AAJ0BK99_9PEZI</name>
<evidence type="ECO:0000256" key="4">
    <source>
        <dbReference type="ARBA" id="ARBA00023136"/>
    </source>
</evidence>
<dbReference type="InterPro" id="IPR011701">
    <property type="entry name" value="MFS"/>
</dbReference>
<evidence type="ECO:0000313" key="7">
    <source>
        <dbReference type="EMBL" id="KAK1759751.1"/>
    </source>
</evidence>
<feature type="domain" description="Major facilitator superfamily (MFS) profile" evidence="6">
    <location>
        <begin position="51"/>
        <end position="493"/>
    </location>
</feature>
<dbReference type="PROSITE" id="PS50850">
    <property type="entry name" value="MFS"/>
    <property type="match status" value="1"/>
</dbReference>
<evidence type="ECO:0000256" key="3">
    <source>
        <dbReference type="ARBA" id="ARBA00022989"/>
    </source>
</evidence>
<evidence type="ECO:0000313" key="8">
    <source>
        <dbReference type="Proteomes" id="UP001239445"/>
    </source>
</evidence>
<evidence type="ECO:0000259" key="6">
    <source>
        <dbReference type="PROSITE" id="PS50850"/>
    </source>
</evidence>
<gene>
    <name evidence="7" type="ORF">QBC47DRAFT_292561</name>
</gene>
<feature type="transmembrane region" description="Helical" evidence="5">
    <location>
        <begin position="207"/>
        <end position="226"/>
    </location>
</feature>
<proteinExistence type="predicted"/>
<keyword evidence="8" id="KW-1185">Reference proteome</keyword>
<keyword evidence="4 5" id="KW-0472">Membrane</keyword>
<dbReference type="InterPro" id="IPR036259">
    <property type="entry name" value="MFS_trans_sf"/>
</dbReference>
<sequence length="529" mass="57753">MKPLVVETKCEAVAATDDDEPDLARLGLRRGSDGLITWLPDSRDHPRNWSRGRKTFDIGVIIFFEFFVYASVARAAQREYNLSQIPALLAFTFMYNLGQSLAGLLTPPLSERFGRKPPYLVSSALFSLSCLVVAGVHHPGAVWTGRFLAGFCSAVPAVVTAGSIEDMFDGRERVWLVVVWNAGSTAGLCLGPVYASFLLRLGEGWRVVFWTAAGVTAVCFLGLCFVRESRPSCLLRRKIDFLRVGGGAGTGTGEGRDMELDWFDPDRTAETKSLVRLVLVQPLRLLFTEPIVAMVTLISAVSWGIVYLFTESLPAIYGTLESGGFVEGDAARASLVFLAFLPGIGLSFLPRLWDRRVVARRLERGERIEPEDKITGFILAAPALAIGLAWFAWTVPPFTQLHWLVPTAALIPIGFAVNEMAYTLAAYLTDAYLLYAASAFCGLAFVRALVSGLMPLVAQQMYPALGANIAGSVVAGAALVFCLAPWVFCKYGRRLRERSPFARLSLENHLKTSISSSSSKDGSCLERQL</sequence>
<feature type="transmembrane region" description="Helical" evidence="5">
    <location>
        <begin position="432"/>
        <end position="457"/>
    </location>
</feature>
<dbReference type="AlphaFoldDB" id="A0AAJ0BK99"/>
<dbReference type="PANTHER" id="PTHR23502:SF157">
    <property type="entry name" value="MAJOR FACILITATOR SUPERFAMILY (MFS) PROFILE DOMAIN-CONTAINING PROTEIN-RELATED"/>
    <property type="match status" value="1"/>
</dbReference>
<dbReference type="EMBL" id="MU839828">
    <property type="protein sequence ID" value="KAK1759751.1"/>
    <property type="molecule type" value="Genomic_DNA"/>
</dbReference>
<evidence type="ECO:0000256" key="5">
    <source>
        <dbReference type="SAM" id="Phobius"/>
    </source>
</evidence>
<reference evidence="7" key="1">
    <citation type="submission" date="2023-06" db="EMBL/GenBank/DDBJ databases">
        <title>Genome-scale phylogeny and comparative genomics of the fungal order Sordariales.</title>
        <authorList>
            <consortium name="Lawrence Berkeley National Laboratory"/>
            <person name="Hensen N."/>
            <person name="Bonometti L."/>
            <person name="Westerberg I."/>
            <person name="Brannstrom I.O."/>
            <person name="Guillou S."/>
            <person name="Cros-Aarteil S."/>
            <person name="Calhoun S."/>
            <person name="Haridas S."/>
            <person name="Kuo A."/>
            <person name="Mondo S."/>
            <person name="Pangilinan J."/>
            <person name="Riley R."/>
            <person name="Labutti K."/>
            <person name="Andreopoulos B."/>
            <person name="Lipzen A."/>
            <person name="Chen C."/>
            <person name="Yanf M."/>
            <person name="Daum C."/>
            <person name="Ng V."/>
            <person name="Clum A."/>
            <person name="Steindorff A."/>
            <person name="Ohm R."/>
            <person name="Martin F."/>
            <person name="Silar P."/>
            <person name="Natvig D."/>
            <person name="Lalanne C."/>
            <person name="Gautier V."/>
            <person name="Ament-Velasquez S.L."/>
            <person name="Kruys A."/>
            <person name="Hutchinson M.I."/>
            <person name="Powell A.J."/>
            <person name="Barry K."/>
            <person name="Miller A.N."/>
            <person name="Grigoriev I.V."/>
            <person name="Debuchy R."/>
            <person name="Gladieux P."/>
            <person name="Thoren M.H."/>
            <person name="Johannesson H."/>
        </authorList>
    </citation>
    <scope>NUCLEOTIDE SEQUENCE</scope>
    <source>
        <strain evidence="7">PSN4</strain>
    </source>
</reference>
<feature type="transmembrane region" description="Helical" evidence="5">
    <location>
        <begin position="291"/>
        <end position="310"/>
    </location>
</feature>
<dbReference type="PANTHER" id="PTHR23502">
    <property type="entry name" value="MAJOR FACILITATOR SUPERFAMILY"/>
    <property type="match status" value="1"/>
</dbReference>
<feature type="transmembrane region" description="Helical" evidence="5">
    <location>
        <begin position="118"/>
        <end position="137"/>
    </location>
</feature>
<comment type="caution">
    <text evidence="7">The sequence shown here is derived from an EMBL/GenBank/DDBJ whole genome shotgun (WGS) entry which is preliminary data.</text>
</comment>
<evidence type="ECO:0000256" key="2">
    <source>
        <dbReference type="ARBA" id="ARBA00022692"/>
    </source>
</evidence>
<feature type="transmembrane region" description="Helical" evidence="5">
    <location>
        <begin position="85"/>
        <end position="106"/>
    </location>
</feature>
<feature type="transmembrane region" description="Helical" evidence="5">
    <location>
        <begin position="469"/>
        <end position="489"/>
    </location>
</feature>
<accession>A0AAJ0BK99</accession>
<dbReference type="SUPFAM" id="SSF103473">
    <property type="entry name" value="MFS general substrate transporter"/>
    <property type="match status" value="1"/>
</dbReference>
<dbReference type="GO" id="GO:0022857">
    <property type="term" value="F:transmembrane transporter activity"/>
    <property type="evidence" value="ECO:0007669"/>
    <property type="project" value="InterPro"/>
</dbReference>
<keyword evidence="2 5" id="KW-0812">Transmembrane</keyword>
<feature type="transmembrane region" description="Helical" evidence="5">
    <location>
        <begin position="401"/>
        <end position="425"/>
    </location>
</feature>
<dbReference type="Proteomes" id="UP001239445">
    <property type="component" value="Unassembled WGS sequence"/>
</dbReference>
<keyword evidence="3 5" id="KW-1133">Transmembrane helix</keyword>
<organism evidence="7 8">
    <name type="scientific">Echria macrotheca</name>
    <dbReference type="NCBI Taxonomy" id="438768"/>
    <lineage>
        <taxon>Eukaryota</taxon>
        <taxon>Fungi</taxon>
        <taxon>Dikarya</taxon>
        <taxon>Ascomycota</taxon>
        <taxon>Pezizomycotina</taxon>
        <taxon>Sordariomycetes</taxon>
        <taxon>Sordariomycetidae</taxon>
        <taxon>Sordariales</taxon>
        <taxon>Schizotheciaceae</taxon>
        <taxon>Echria</taxon>
    </lineage>
</organism>
<evidence type="ECO:0000256" key="1">
    <source>
        <dbReference type="ARBA" id="ARBA00004141"/>
    </source>
</evidence>
<protein>
    <submittedName>
        <fullName evidence="7">Polyamine transporter 1</fullName>
    </submittedName>
</protein>
<dbReference type="GO" id="GO:0016020">
    <property type="term" value="C:membrane"/>
    <property type="evidence" value="ECO:0007669"/>
    <property type="project" value="UniProtKB-SubCell"/>
</dbReference>
<comment type="subcellular location">
    <subcellularLocation>
        <location evidence="1">Membrane</location>
        <topology evidence="1">Multi-pass membrane protein</topology>
    </subcellularLocation>
</comment>
<feature type="transmembrane region" description="Helical" evidence="5">
    <location>
        <begin position="143"/>
        <end position="162"/>
    </location>
</feature>
<feature type="transmembrane region" description="Helical" evidence="5">
    <location>
        <begin position="374"/>
        <end position="395"/>
    </location>
</feature>
<feature type="transmembrane region" description="Helical" evidence="5">
    <location>
        <begin position="55"/>
        <end position="73"/>
    </location>
</feature>
<dbReference type="InterPro" id="IPR020846">
    <property type="entry name" value="MFS_dom"/>
</dbReference>
<feature type="transmembrane region" description="Helical" evidence="5">
    <location>
        <begin position="174"/>
        <end position="195"/>
    </location>
</feature>
<dbReference type="Gene3D" id="1.20.1250.20">
    <property type="entry name" value="MFS general substrate transporter like domains"/>
    <property type="match status" value="1"/>
</dbReference>
<dbReference type="Pfam" id="PF07690">
    <property type="entry name" value="MFS_1"/>
    <property type="match status" value="1"/>
</dbReference>